<dbReference type="EMBL" id="CP104205">
    <property type="protein sequence ID" value="UWX56451.1"/>
    <property type="molecule type" value="Genomic_DNA"/>
</dbReference>
<keyword evidence="2" id="KW-1185">Reference proteome</keyword>
<gene>
    <name evidence="1" type="ORF">NYZ99_09815</name>
</gene>
<name>A0ABY5YC89_9FLAO</name>
<dbReference type="Gene3D" id="1.25.40.10">
    <property type="entry name" value="Tetratricopeptide repeat domain"/>
    <property type="match status" value="1"/>
</dbReference>
<evidence type="ECO:0000313" key="1">
    <source>
        <dbReference type="EMBL" id="UWX56451.1"/>
    </source>
</evidence>
<evidence type="ECO:0000313" key="2">
    <source>
        <dbReference type="Proteomes" id="UP001059209"/>
    </source>
</evidence>
<dbReference type="SUPFAM" id="SSF48452">
    <property type="entry name" value="TPR-like"/>
    <property type="match status" value="1"/>
</dbReference>
<sequence>MRQFSSLVYILFCTVCIAQLDSSQTLSIERQIKEYSKKFDSLFIKSPEKAFDSMKEAMRLAQKSEHPYALAEASFQYGRYYLDKSMSDSASYYFNTADKKFREMDSLFKPKLIQYYLASVENLRANYAGALELIAKNLLLKADNRKDSLLKLRYINLNATVYSNLDDQKKVLKKD</sequence>
<accession>A0ABY5YC89</accession>
<protein>
    <submittedName>
        <fullName evidence="1">Uncharacterized protein</fullName>
    </submittedName>
</protein>
<dbReference type="InterPro" id="IPR011990">
    <property type="entry name" value="TPR-like_helical_dom_sf"/>
</dbReference>
<proteinExistence type="predicted"/>
<reference evidence="1" key="1">
    <citation type="submission" date="2022-09" db="EMBL/GenBank/DDBJ databases">
        <title>Maribacter litopenaei sp. nov., isolated from the intestinal tract of the Pacific White Shrimp, Litopenaeus vannamei.</title>
        <authorList>
            <person name="Kim S.Y."/>
            <person name="Hwang C.Y."/>
        </authorList>
    </citation>
    <scope>NUCLEOTIDE SEQUENCE</scope>
    <source>
        <strain evidence="1">HL-LV01</strain>
    </source>
</reference>
<organism evidence="1 2">
    <name type="scientific">Maribacter litopenaei</name>
    <dbReference type="NCBI Taxonomy" id="2976127"/>
    <lineage>
        <taxon>Bacteria</taxon>
        <taxon>Pseudomonadati</taxon>
        <taxon>Bacteroidota</taxon>
        <taxon>Flavobacteriia</taxon>
        <taxon>Flavobacteriales</taxon>
        <taxon>Flavobacteriaceae</taxon>
        <taxon>Maribacter</taxon>
    </lineage>
</organism>
<dbReference type="Proteomes" id="UP001059209">
    <property type="component" value="Chromosome"/>
</dbReference>
<dbReference type="RefSeq" id="WP_260575087.1">
    <property type="nucleotide sequence ID" value="NZ_CP104205.1"/>
</dbReference>